<dbReference type="PANTHER" id="PTHR44103">
    <property type="entry name" value="PROPROTEIN CONVERTASE P"/>
    <property type="match status" value="1"/>
</dbReference>
<comment type="caution">
    <text evidence="4">The sequence shown here is derived from an EMBL/GenBank/DDBJ whole genome shotgun (WGS) entry which is preliminary data.</text>
</comment>
<dbReference type="InterPro" id="IPR028994">
    <property type="entry name" value="Integrin_alpha_N"/>
</dbReference>
<protein>
    <recommendedName>
        <fullName evidence="6">VCBS repeat-containing protein</fullName>
    </recommendedName>
</protein>
<dbReference type="PANTHER" id="PTHR44103:SF1">
    <property type="entry name" value="PROPROTEIN CONVERTASE P"/>
    <property type="match status" value="1"/>
</dbReference>
<sequence length="907" mass="93378">MRSFSRSIASVTGLLVLAAGLVSLPAAASVAATDPAAGGTALPVESPTEQEHHGYESAPGVPMDGPPSGLALQTEAGVTAPVPITVKLVVATLVDNRDVVPMAQAETAVTASSNYWKAMSAGRISMTVTERATFDSKTARSTDSYYDMINKITSELKWTYSANKALVIFVPSATLGGGALGAGYSSNGNSGRVLMPKISGFTSSVIAHEFGHVLGSMHADALQCSSGVSDVGVTSTGQFTDSSCYIREYGDSTDLMGLSSYSMPVISSPFWEARGLGNGTDVRDLGVASGVKSYTLKPWGDTKLAYRAVKFADPVSREVYYLELRQPVGYDAYLASGSAGNRGVKVVQRGGATPSSSLVLMPSTVPFSGYYANNHTWQAGSTFITNAGTRVTINAVTATSASVTIDADLARHTKIQFSAGDFNGDGRPDMVSREADGSLLLLPGLGGNKLGTPVKIGSGWNAFNLVLGNGDFNGDGKSDIIARTSDGGLWLYPGSGTGGFQPRKQIGSGWQIFKRVVAAGDFDGDSKRDLLAIRGDGTLLLYPGNGIGGFAAARQVGSGWQAFTAVASANGLADDSPGLLARSSDGVVYLYPGNGTGGFGPRKTMSTGWNGVADIVGDQDFTGDGKTDMLAASTAGSMTVHAGNGSGGFAGRLTIGAGWGRFNKVWEAGDFDGDGRPDILARTSQGDLLLYAGNGSGGFRASRLIGSGWNAFTQILSAGNFDGAGGPDLIVSSPDGGLLMYPTDGRGNFYPSKRIGNGWNVFSRILAPGDFNGDGKADIIGQSADGTMWLYPGSGTGGFQPKKLIGAGWNSFSDVIGSGDFTGDGKADLMARTGDGTLLLYPGNGASGFLPSRQIGAGWNTYTTMAGVGRFTGTGSPNLVAVALDGTLVLYSGTGTGSFRSVILNPR</sequence>
<dbReference type="SUPFAM" id="SSF69318">
    <property type="entry name" value="Integrin alpha N-terminal domain"/>
    <property type="match status" value="2"/>
</dbReference>
<proteinExistence type="predicted"/>
<dbReference type="Proteomes" id="UP000249166">
    <property type="component" value="Unassembled WGS sequence"/>
</dbReference>
<evidence type="ECO:0000256" key="1">
    <source>
        <dbReference type="ARBA" id="ARBA00022729"/>
    </source>
</evidence>
<keyword evidence="1 3" id="KW-0732">Signal</keyword>
<reference evidence="4 5" key="1">
    <citation type="submission" date="2018-04" db="EMBL/GenBank/DDBJ databases">
        <title>Bacteria isolated from cave deposits of Manipur.</title>
        <authorList>
            <person name="Sahoo D."/>
            <person name="Sarangthem I."/>
            <person name="Nandeibam J."/>
        </authorList>
    </citation>
    <scope>NUCLEOTIDE SEQUENCE [LARGE SCALE GENOMIC DNA]</scope>
    <source>
        <strain evidence="5">mrc11</strain>
    </source>
</reference>
<organism evidence="4 5">
    <name type="scientific">Arthrobacter globiformis</name>
    <dbReference type="NCBI Taxonomy" id="1665"/>
    <lineage>
        <taxon>Bacteria</taxon>
        <taxon>Bacillati</taxon>
        <taxon>Actinomycetota</taxon>
        <taxon>Actinomycetes</taxon>
        <taxon>Micrococcales</taxon>
        <taxon>Micrococcaceae</taxon>
        <taxon>Arthrobacter</taxon>
    </lineage>
</organism>
<evidence type="ECO:0000256" key="3">
    <source>
        <dbReference type="SAM" id="SignalP"/>
    </source>
</evidence>
<dbReference type="OrthoDB" id="3758789at2"/>
<accession>A0A328HHR0</accession>
<dbReference type="Gene3D" id="2.40.128.340">
    <property type="match status" value="1"/>
</dbReference>
<name>A0A328HHR0_ARTGO</name>
<evidence type="ECO:0008006" key="6">
    <source>
        <dbReference type="Google" id="ProtNLM"/>
    </source>
</evidence>
<dbReference type="Gene3D" id="2.115.10.10">
    <property type="entry name" value="Tachylectin 2"/>
    <property type="match status" value="1"/>
</dbReference>
<dbReference type="SUPFAM" id="SSF55486">
    <property type="entry name" value="Metalloproteases ('zincins'), catalytic domain"/>
    <property type="match status" value="1"/>
</dbReference>
<dbReference type="Pfam" id="PF13517">
    <property type="entry name" value="FG-GAP_3"/>
    <property type="match status" value="3"/>
</dbReference>
<dbReference type="Pfam" id="PF13582">
    <property type="entry name" value="Reprolysin_3"/>
    <property type="match status" value="1"/>
</dbReference>
<evidence type="ECO:0000313" key="5">
    <source>
        <dbReference type="Proteomes" id="UP000249166"/>
    </source>
</evidence>
<dbReference type="EMBL" id="QLNP01000063">
    <property type="protein sequence ID" value="RAM38052.1"/>
    <property type="molecule type" value="Genomic_DNA"/>
</dbReference>
<dbReference type="AlphaFoldDB" id="A0A328HHR0"/>
<feature type="signal peptide" evidence="3">
    <location>
        <begin position="1"/>
        <end position="28"/>
    </location>
</feature>
<gene>
    <name evidence="4" type="ORF">DBZ45_06020</name>
</gene>
<dbReference type="Gene3D" id="2.20.25.650">
    <property type="entry name" value="Tachylectin-2-like"/>
    <property type="match status" value="2"/>
</dbReference>
<feature type="chain" id="PRO_5016363734" description="VCBS repeat-containing protein" evidence="3">
    <location>
        <begin position="29"/>
        <end position="907"/>
    </location>
</feature>
<evidence type="ECO:0000313" key="4">
    <source>
        <dbReference type="EMBL" id="RAM38052.1"/>
    </source>
</evidence>
<dbReference type="RefSeq" id="WP_111903032.1">
    <property type="nucleotide sequence ID" value="NZ_QLNP01000063.1"/>
</dbReference>
<dbReference type="InterPro" id="IPR013517">
    <property type="entry name" value="FG-GAP"/>
</dbReference>
<feature type="region of interest" description="Disordered" evidence="2">
    <location>
        <begin position="36"/>
        <end position="68"/>
    </location>
</feature>
<evidence type="ECO:0000256" key="2">
    <source>
        <dbReference type="SAM" id="MobiDB-lite"/>
    </source>
</evidence>